<dbReference type="GO" id="GO:0006515">
    <property type="term" value="P:protein quality control for misfolded or incompletely synthesized proteins"/>
    <property type="evidence" value="ECO:0007669"/>
    <property type="project" value="TreeGrafter"/>
</dbReference>
<proteinExistence type="predicted"/>
<dbReference type="OrthoDB" id="2411602at2759"/>
<comment type="caution">
    <text evidence="2">The sequence shown here is derived from an EMBL/GenBank/DDBJ whole genome shotgun (WGS) entry which is preliminary data.</text>
</comment>
<gene>
    <name evidence="2" type="ORF">RFI_11240</name>
</gene>
<keyword evidence="2" id="KW-0378">Hydrolase</keyword>
<dbReference type="GO" id="GO:0004176">
    <property type="term" value="F:ATP-dependent peptidase activity"/>
    <property type="evidence" value="ECO:0007669"/>
    <property type="project" value="InterPro"/>
</dbReference>
<dbReference type="EMBL" id="ASPP01008223">
    <property type="protein sequence ID" value="ETO25898.1"/>
    <property type="molecule type" value="Genomic_DNA"/>
</dbReference>
<dbReference type="InterPro" id="IPR027065">
    <property type="entry name" value="Lon_Prtase"/>
</dbReference>
<dbReference type="GO" id="GO:0005524">
    <property type="term" value="F:ATP binding"/>
    <property type="evidence" value="ECO:0007669"/>
    <property type="project" value="InterPro"/>
</dbReference>
<dbReference type="GO" id="GO:0051131">
    <property type="term" value="P:chaperone-mediated protein complex assembly"/>
    <property type="evidence" value="ECO:0007669"/>
    <property type="project" value="TreeGrafter"/>
</dbReference>
<dbReference type="GO" id="GO:0007005">
    <property type="term" value="P:mitochondrion organization"/>
    <property type="evidence" value="ECO:0007669"/>
    <property type="project" value="TreeGrafter"/>
</dbReference>
<dbReference type="PANTHER" id="PTHR43718:SF2">
    <property type="entry name" value="LON PROTEASE HOMOLOG, MITOCHONDRIAL"/>
    <property type="match status" value="1"/>
</dbReference>
<accession>X6NJ39</accession>
<dbReference type="GO" id="GO:0004252">
    <property type="term" value="F:serine-type endopeptidase activity"/>
    <property type="evidence" value="ECO:0007669"/>
    <property type="project" value="InterPro"/>
</dbReference>
<keyword evidence="3" id="KW-1185">Reference proteome</keyword>
<protein>
    <submittedName>
        <fullName evidence="2">ATP-dependent protease</fullName>
    </submittedName>
</protein>
<dbReference type="PANTHER" id="PTHR43718">
    <property type="entry name" value="LON PROTEASE"/>
    <property type="match status" value="1"/>
</dbReference>
<evidence type="ECO:0000256" key="1">
    <source>
        <dbReference type="SAM" id="Phobius"/>
    </source>
</evidence>
<keyword evidence="1" id="KW-1133">Transmembrane helix</keyword>
<sequence length="238" mass="27463">MSLWTCPLHYLCTANDKNRINPSLSDRLQIIHLPGYDYVEKLSIAKKYLLPKCLRKSELQTDNIQTSDEAVSKLIRCTWSELHLKLYFQTQTTNNNNNININNTKVAYLRAKSGCIGFNKDKTSTTNSVNGTNVSSSSKFSTAFERMKKAIFKNYANAKSEGLLNELPVVCVTPENLSQFVEPRRFTFDHTYEDDNTTSQMKSKKFKSTYVSFNQTFLKKTFLFILLLLFVMVKYQHI</sequence>
<dbReference type="Proteomes" id="UP000023152">
    <property type="component" value="Unassembled WGS sequence"/>
</dbReference>
<keyword evidence="2" id="KW-0645">Protease</keyword>
<dbReference type="GO" id="GO:0005759">
    <property type="term" value="C:mitochondrial matrix"/>
    <property type="evidence" value="ECO:0007669"/>
    <property type="project" value="TreeGrafter"/>
</dbReference>
<evidence type="ECO:0000313" key="2">
    <source>
        <dbReference type="EMBL" id="ETO25898.1"/>
    </source>
</evidence>
<feature type="transmembrane region" description="Helical" evidence="1">
    <location>
        <begin position="217"/>
        <end position="235"/>
    </location>
</feature>
<dbReference type="AlphaFoldDB" id="X6NJ39"/>
<reference evidence="2 3" key="1">
    <citation type="journal article" date="2013" name="Curr. Biol.">
        <title>The Genome of the Foraminiferan Reticulomyxa filosa.</title>
        <authorList>
            <person name="Glockner G."/>
            <person name="Hulsmann N."/>
            <person name="Schleicher M."/>
            <person name="Noegel A.A."/>
            <person name="Eichinger L."/>
            <person name="Gallinger C."/>
            <person name="Pawlowski J."/>
            <person name="Sierra R."/>
            <person name="Euteneuer U."/>
            <person name="Pillet L."/>
            <person name="Moustafa A."/>
            <person name="Platzer M."/>
            <person name="Groth M."/>
            <person name="Szafranski K."/>
            <person name="Schliwa M."/>
        </authorList>
    </citation>
    <scope>NUCLEOTIDE SEQUENCE [LARGE SCALE GENOMIC DNA]</scope>
</reference>
<keyword evidence="1" id="KW-0472">Membrane</keyword>
<name>X6NJ39_RETFI</name>
<dbReference type="InterPro" id="IPR027417">
    <property type="entry name" value="P-loop_NTPase"/>
</dbReference>
<dbReference type="GO" id="GO:0003697">
    <property type="term" value="F:single-stranded DNA binding"/>
    <property type="evidence" value="ECO:0007669"/>
    <property type="project" value="TreeGrafter"/>
</dbReference>
<dbReference type="Gene3D" id="1.10.8.60">
    <property type="match status" value="1"/>
</dbReference>
<organism evidence="2 3">
    <name type="scientific">Reticulomyxa filosa</name>
    <dbReference type="NCBI Taxonomy" id="46433"/>
    <lineage>
        <taxon>Eukaryota</taxon>
        <taxon>Sar</taxon>
        <taxon>Rhizaria</taxon>
        <taxon>Retaria</taxon>
        <taxon>Foraminifera</taxon>
        <taxon>Monothalamids</taxon>
        <taxon>Reticulomyxidae</taxon>
        <taxon>Reticulomyxa</taxon>
    </lineage>
</organism>
<dbReference type="SUPFAM" id="SSF52540">
    <property type="entry name" value="P-loop containing nucleoside triphosphate hydrolases"/>
    <property type="match status" value="1"/>
</dbReference>
<keyword evidence="1" id="KW-0812">Transmembrane</keyword>
<evidence type="ECO:0000313" key="3">
    <source>
        <dbReference type="Proteomes" id="UP000023152"/>
    </source>
</evidence>